<comment type="caution">
    <text evidence="9">The sequence shown here is derived from an EMBL/GenBank/DDBJ whole genome shotgun (WGS) entry which is preliminary data.</text>
</comment>
<proteinExistence type="predicted"/>
<dbReference type="InterPro" id="IPR039426">
    <property type="entry name" value="TonB-dep_rcpt-like"/>
</dbReference>
<evidence type="ECO:0000259" key="8">
    <source>
        <dbReference type="Pfam" id="PF07715"/>
    </source>
</evidence>
<sequence length="778" mass="88745">MSYIKINILLLLSIVHIAVFGQDRSYRLFGQVLDKELLEPVVNVHVLVVGTNIGTITDAEGKFEIDLIDREGVRLRFFHTAFEMLEMGLDAADRDLIKVFLQEKQYQTQEIVIRATNESLVRGSVPGKMVLKQKEILITPALLGEPDIVRSLQLLPGIQSVNEGNSGIYVRGGSPGQNYILFDGIELMNPSHLMGIYSVFNPYLVDNVAFYKGNAPVDYNNRLASSIVVNSIDNKKGDYNWVANIGNLTSNICYQGKTRNNKWFFHAGFRRSYLEGIRFVAEQFIEDEENYFTSNKFNFYDFNGKIKYQGKQSSVTLAWYSGGDVFEFAQNRNKIALDNKWGNQGAVVLIKHLFGSRFSMNSSLAYSGYKSDLNLGILEQKLSFNNRYSHVKAQTGFVYDADKHVVRFGLAAQCRQIMPHSLDLSLGSGVDDARIEYLHRIFEVYAGDEYRVLPRLDVYFGGGVQLYQHADKLTNGFSDDKAYSQALDKARFMFKGIVNFTYLLTSHSSIKGSVGYVPQNIHLTSIASIPLPSDVWMPATGKVPEENGKQLTLGYFKEIDKWDVEMGIEGYSRWQENQLMLNVNFQGDEIVDFEDNFFKGESKAYGIEVYAKKSYGKFNSNISYTLGWVQQRFDELNDGKWHDAKYDRRHDLNVLCSYRINDRIDLGGVFVYASGNKTTLPVGRYWMMGDIANDYEGINNYRMPGYQRFDLSVNYKLKSDVFKESVLNFSVINVFNRSNPYFIYYDVLAGEGSYDLDISARQVSLFPILPSISWKFKF</sequence>
<keyword evidence="4" id="KW-0812">Transmembrane</keyword>
<organism evidence="9 10">
    <name type="scientific">Plebeiibacterium marinum</name>
    <dbReference type="NCBI Taxonomy" id="2992111"/>
    <lineage>
        <taxon>Bacteria</taxon>
        <taxon>Pseudomonadati</taxon>
        <taxon>Bacteroidota</taxon>
        <taxon>Bacteroidia</taxon>
        <taxon>Marinilabiliales</taxon>
        <taxon>Marinilabiliaceae</taxon>
        <taxon>Plebeiibacterium</taxon>
    </lineage>
</organism>
<dbReference type="AlphaFoldDB" id="A0AAE3MBX3"/>
<dbReference type="GO" id="GO:0015344">
    <property type="term" value="F:siderophore uptake transmembrane transporter activity"/>
    <property type="evidence" value="ECO:0007669"/>
    <property type="project" value="TreeGrafter"/>
</dbReference>
<evidence type="ECO:0000313" key="9">
    <source>
        <dbReference type="EMBL" id="MCW3804921.1"/>
    </source>
</evidence>
<dbReference type="PANTHER" id="PTHR30069:SF29">
    <property type="entry name" value="HEMOGLOBIN AND HEMOGLOBIN-HAPTOGLOBIN-BINDING PROTEIN 1-RELATED"/>
    <property type="match status" value="1"/>
</dbReference>
<dbReference type="InterPro" id="IPR012910">
    <property type="entry name" value="Plug_dom"/>
</dbReference>
<keyword evidence="3" id="KW-1134">Transmembrane beta strand</keyword>
<keyword evidence="9" id="KW-0675">Receptor</keyword>
<dbReference type="InterPro" id="IPR008969">
    <property type="entry name" value="CarboxyPept-like_regulatory"/>
</dbReference>
<feature type="domain" description="TonB-dependent receptor plug" evidence="8">
    <location>
        <begin position="147"/>
        <end position="221"/>
    </location>
</feature>
<dbReference type="SUPFAM" id="SSF49464">
    <property type="entry name" value="Carboxypeptidase regulatory domain-like"/>
    <property type="match status" value="1"/>
</dbReference>
<reference evidence="9" key="1">
    <citation type="submission" date="2022-10" db="EMBL/GenBank/DDBJ databases">
        <authorList>
            <person name="Yu W.X."/>
        </authorList>
    </citation>
    <scope>NUCLEOTIDE SEQUENCE</scope>
    <source>
        <strain evidence="9">D04</strain>
    </source>
</reference>
<keyword evidence="7" id="KW-0998">Cell outer membrane</keyword>
<name>A0AAE3MBX3_9BACT</name>
<keyword evidence="10" id="KW-1185">Reference proteome</keyword>
<evidence type="ECO:0000256" key="5">
    <source>
        <dbReference type="ARBA" id="ARBA00022729"/>
    </source>
</evidence>
<gene>
    <name evidence="9" type="ORF">OM074_04735</name>
</gene>
<evidence type="ECO:0000313" key="10">
    <source>
        <dbReference type="Proteomes" id="UP001207408"/>
    </source>
</evidence>
<dbReference type="GO" id="GO:0009279">
    <property type="term" value="C:cell outer membrane"/>
    <property type="evidence" value="ECO:0007669"/>
    <property type="project" value="UniProtKB-SubCell"/>
</dbReference>
<protein>
    <submittedName>
        <fullName evidence="9">TonB-dependent receptor</fullName>
    </submittedName>
</protein>
<keyword evidence="2" id="KW-0813">Transport</keyword>
<dbReference type="InterPro" id="IPR036942">
    <property type="entry name" value="Beta-barrel_TonB_sf"/>
</dbReference>
<evidence type="ECO:0000256" key="7">
    <source>
        <dbReference type="ARBA" id="ARBA00023237"/>
    </source>
</evidence>
<evidence type="ECO:0000256" key="6">
    <source>
        <dbReference type="ARBA" id="ARBA00023136"/>
    </source>
</evidence>
<dbReference type="Proteomes" id="UP001207408">
    <property type="component" value="Unassembled WGS sequence"/>
</dbReference>
<dbReference type="Pfam" id="PF13715">
    <property type="entry name" value="CarbopepD_reg_2"/>
    <property type="match status" value="1"/>
</dbReference>
<evidence type="ECO:0000256" key="2">
    <source>
        <dbReference type="ARBA" id="ARBA00022448"/>
    </source>
</evidence>
<evidence type="ECO:0000256" key="1">
    <source>
        <dbReference type="ARBA" id="ARBA00004571"/>
    </source>
</evidence>
<keyword evidence="5" id="KW-0732">Signal</keyword>
<dbReference type="SUPFAM" id="SSF56935">
    <property type="entry name" value="Porins"/>
    <property type="match status" value="1"/>
</dbReference>
<dbReference type="Pfam" id="PF07715">
    <property type="entry name" value="Plug"/>
    <property type="match status" value="1"/>
</dbReference>
<accession>A0AAE3MBX3</accession>
<keyword evidence="6" id="KW-0472">Membrane</keyword>
<dbReference type="Gene3D" id="2.40.170.20">
    <property type="entry name" value="TonB-dependent receptor, beta-barrel domain"/>
    <property type="match status" value="1"/>
</dbReference>
<evidence type="ECO:0000256" key="3">
    <source>
        <dbReference type="ARBA" id="ARBA00022452"/>
    </source>
</evidence>
<dbReference type="GO" id="GO:0044718">
    <property type="term" value="P:siderophore transmembrane transport"/>
    <property type="evidence" value="ECO:0007669"/>
    <property type="project" value="TreeGrafter"/>
</dbReference>
<dbReference type="PANTHER" id="PTHR30069">
    <property type="entry name" value="TONB-DEPENDENT OUTER MEMBRANE RECEPTOR"/>
    <property type="match status" value="1"/>
</dbReference>
<dbReference type="RefSeq" id="WP_301198143.1">
    <property type="nucleotide sequence ID" value="NZ_JAPDPI010000006.1"/>
</dbReference>
<comment type="subcellular location">
    <subcellularLocation>
        <location evidence="1">Cell outer membrane</location>
        <topology evidence="1">Multi-pass membrane protein</topology>
    </subcellularLocation>
</comment>
<dbReference type="EMBL" id="JAPDPI010000006">
    <property type="protein sequence ID" value="MCW3804921.1"/>
    <property type="molecule type" value="Genomic_DNA"/>
</dbReference>
<evidence type="ECO:0000256" key="4">
    <source>
        <dbReference type="ARBA" id="ARBA00022692"/>
    </source>
</evidence>